<evidence type="ECO:0000313" key="1">
    <source>
        <dbReference type="EMBL" id="TQF01236.1"/>
    </source>
</evidence>
<evidence type="ECO:0000313" key="2">
    <source>
        <dbReference type="Proteomes" id="UP000319103"/>
    </source>
</evidence>
<proteinExistence type="predicted"/>
<dbReference type="Gene3D" id="3.40.50.12580">
    <property type="match status" value="1"/>
</dbReference>
<dbReference type="Proteomes" id="UP000319103">
    <property type="component" value="Unassembled WGS sequence"/>
</dbReference>
<gene>
    <name evidence="1" type="ORF">E6W39_02030</name>
</gene>
<dbReference type="InterPro" id="IPR043148">
    <property type="entry name" value="TagF_C"/>
</dbReference>
<comment type="caution">
    <text evidence="1">The sequence shown here is derived from an EMBL/GenBank/DDBJ whole genome shotgun (WGS) entry which is preliminary data.</text>
</comment>
<dbReference type="OrthoDB" id="3661391at2"/>
<accession>A0A540VWU7</accession>
<reference evidence="1 2" key="1">
    <citation type="submission" date="2019-06" db="EMBL/GenBank/DDBJ databases">
        <title>Description of Kitasatospora acidophila sp. nov. isolated from pine grove soil, and reclassification of Streptomyces novaecaesareae to Kitasatospora novaeceasareae comb. nov.</title>
        <authorList>
            <person name="Kim M.J."/>
        </authorList>
    </citation>
    <scope>NUCLEOTIDE SEQUENCE [LARGE SCALE GENOMIC DNA]</scope>
    <source>
        <strain evidence="1 2">MMS16-CNU292</strain>
    </source>
</reference>
<keyword evidence="1" id="KW-0396">Initiation factor</keyword>
<keyword evidence="1" id="KW-0648">Protein biosynthesis</keyword>
<dbReference type="SUPFAM" id="SSF53756">
    <property type="entry name" value="UDP-Glycosyltransferase/glycogen phosphorylase"/>
    <property type="match status" value="1"/>
</dbReference>
<organism evidence="1 2">
    <name type="scientific">Kitasatospora acidiphila</name>
    <dbReference type="NCBI Taxonomy" id="2567942"/>
    <lineage>
        <taxon>Bacteria</taxon>
        <taxon>Bacillati</taxon>
        <taxon>Actinomycetota</taxon>
        <taxon>Actinomycetes</taxon>
        <taxon>Kitasatosporales</taxon>
        <taxon>Streptomycetaceae</taxon>
        <taxon>Kitasatospora</taxon>
    </lineage>
</organism>
<dbReference type="EMBL" id="VIGB01000003">
    <property type="protein sequence ID" value="TQF01236.1"/>
    <property type="molecule type" value="Genomic_DNA"/>
</dbReference>
<sequence length="549" mass="57909">MRCRSVLVAVRSATALHRLLDVLPVFDGDDRIASRFTLVPGSDFDVDALAALEHAGARLIPWDEARRGGHDLVLSASPKGAVWALSGPRVLLPHGAGFNKAISGDGSPGIPSGLDPHYLLADGEPWASLHALAHGDQLARLAEHCPPAAARAAVVGDPTLDRILGSVIHREGYRAALGTGDRRLVVLTASWGPESLLSRHPGLPAELVGGLPCDDYQFALVLHPNEYSRIGEFDLARQLAPALAAGLVLAGPHQEWAALLIAADAVITDHGSTALYAAALGRPVIGAYDGGDELIPGSPMADLLAKAPHLGDPAELPEALRQAVAQDARPAAEAAFALPGESLPRLRHELYRLLQLEPPAAAPTIRQLPQPSAAPTPPSAFAVQIPQLTGHHITVERYPSFRSGPVHHRAAAHPDAGLRQVQSAAVLWRHAQRQDSATPAPNSAWTAAGWTAHVLAELPGRRTAAAILGADRCLIRHHRAGLVAVRIEPNRADGRVRRADPTAVVSAVHAWLNANSAWTAPTSLDCRVGRLAVRVELAAPGATDLDHEL</sequence>
<name>A0A540VWU7_9ACTN</name>
<dbReference type="AlphaFoldDB" id="A0A540VWU7"/>
<keyword evidence="2" id="KW-1185">Reference proteome</keyword>
<protein>
    <submittedName>
        <fullName evidence="1">Translation initiation factor 2</fullName>
    </submittedName>
</protein>
<dbReference type="GO" id="GO:0003743">
    <property type="term" value="F:translation initiation factor activity"/>
    <property type="evidence" value="ECO:0007669"/>
    <property type="project" value="UniProtKB-KW"/>
</dbReference>